<sequence length="169" mass="19159">MVWKYFTKTRYLVIIAAISSFFGSALMFFIGVEKTISAFVYFFYGRSLSGGDILPEYLTPGDLATVSLAQSIDVFLFALVMMIFAYGILYLFLVEDEEKERLSFPGWLRIKNIFQLKMILGEVIVFILFVHFLETATKTGYANLTLESLILPASILLLSVSLMVLRQGE</sequence>
<dbReference type="RefSeq" id="WP_274924676.1">
    <property type="nucleotide sequence ID" value="NZ_JAKELO010000002.1"/>
</dbReference>
<evidence type="ECO:0000256" key="1">
    <source>
        <dbReference type="SAM" id="Phobius"/>
    </source>
</evidence>
<feature type="transmembrane region" description="Helical" evidence="1">
    <location>
        <begin position="145"/>
        <end position="165"/>
    </location>
</feature>
<dbReference type="PANTHER" id="PTHR31721:SF4">
    <property type="entry name" value="OS06G0710300 PROTEIN"/>
    <property type="match status" value="1"/>
</dbReference>
<keyword evidence="1" id="KW-0472">Membrane</keyword>
<evidence type="ECO:0000313" key="3">
    <source>
        <dbReference type="Proteomes" id="UP001143747"/>
    </source>
</evidence>
<accession>A0A9Q4PY56</accession>
<dbReference type="AlphaFoldDB" id="A0A9Q4PY56"/>
<protein>
    <submittedName>
        <fullName evidence="2">YqhA family protein</fullName>
    </submittedName>
</protein>
<evidence type="ECO:0000313" key="2">
    <source>
        <dbReference type="EMBL" id="MDE4908038.1"/>
    </source>
</evidence>
<dbReference type="Proteomes" id="UP001143747">
    <property type="component" value="Unassembled WGS sequence"/>
</dbReference>
<feature type="transmembrane region" description="Helical" evidence="1">
    <location>
        <begin position="12"/>
        <end position="32"/>
    </location>
</feature>
<dbReference type="EMBL" id="JAKELO010000002">
    <property type="protein sequence ID" value="MDE4908038.1"/>
    <property type="molecule type" value="Genomic_DNA"/>
</dbReference>
<gene>
    <name evidence="2" type="ORF">L0665_05370</name>
</gene>
<dbReference type="InterPro" id="IPR005134">
    <property type="entry name" value="UPF0114"/>
</dbReference>
<dbReference type="Pfam" id="PF03350">
    <property type="entry name" value="UPF0114"/>
    <property type="match status" value="1"/>
</dbReference>
<keyword evidence="1" id="KW-1133">Transmembrane helix</keyword>
<keyword evidence="1" id="KW-0812">Transmembrane</keyword>
<dbReference type="PANTHER" id="PTHR31721">
    <property type="entry name" value="OS06G0710300 PROTEIN"/>
    <property type="match status" value="1"/>
</dbReference>
<feature type="transmembrane region" description="Helical" evidence="1">
    <location>
        <begin position="74"/>
        <end position="93"/>
    </location>
</feature>
<keyword evidence="3" id="KW-1185">Reference proteome</keyword>
<comment type="caution">
    <text evidence="2">The sequence shown here is derived from an EMBL/GenBank/DDBJ whole genome shotgun (WGS) entry which is preliminary data.</text>
</comment>
<proteinExistence type="predicted"/>
<feature type="transmembrane region" description="Helical" evidence="1">
    <location>
        <begin position="114"/>
        <end position="133"/>
    </location>
</feature>
<name>A0A9Q4PY56_9EURY</name>
<reference evidence="2" key="1">
    <citation type="submission" date="2022-01" db="EMBL/GenBank/DDBJ databases">
        <title>Draft genome of Methanogenium marinum DSM 15558.</title>
        <authorList>
            <person name="Chen S.-C."/>
            <person name="You Y.-T."/>
        </authorList>
    </citation>
    <scope>NUCLEOTIDE SEQUENCE</scope>
    <source>
        <strain evidence="2">DSM 15558</strain>
    </source>
</reference>
<organism evidence="2 3">
    <name type="scientific">Methanogenium marinum</name>
    <dbReference type="NCBI Taxonomy" id="348610"/>
    <lineage>
        <taxon>Archaea</taxon>
        <taxon>Methanobacteriati</taxon>
        <taxon>Methanobacteriota</taxon>
        <taxon>Stenosarchaea group</taxon>
        <taxon>Methanomicrobia</taxon>
        <taxon>Methanomicrobiales</taxon>
        <taxon>Methanomicrobiaceae</taxon>
        <taxon>Methanogenium</taxon>
    </lineage>
</organism>